<dbReference type="GO" id="GO:0016853">
    <property type="term" value="F:isomerase activity"/>
    <property type="evidence" value="ECO:0007669"/>
    <property type="project" value="UniProtKB-KW"/>
</dbReference>
<keyword evidence="3" id="KW-1185">Reference proteome</keyword>
<protein>
    <submittedName>
        <fullName evidence="2">Sugar phosphate isomerase/epimerase</fullName>
    </submittedName>
</protein>
<dbReference type="PANTHER" id="PTHR12110">
    <property type="entry name" value="HYDROXYPYRUVATE ISOMERASE"/>
    <property type="match status" value="1"/>
</dbReference>
<dbReference type="InterPro" id="IPR013022">
    <property type="entry name" value="Xyl_isomerase-like_TIM-brl"/>
</dbReference>
<dbReference type="AlphaFoldDB" id="A0A7C9UXT8"/>
<evidence type="ECO:0000313" key="2">
    <source>
        <dbReference type="EMBL" id="NFV79273.1"/>
    </source>
</evidence>
<dbReference type="EMBL" id="JAAIYP010000026">
    <property type="protein sequence ID" value="NFV79273.1"/>
    <property type="molecule type" value="Genomic_DNA"/>
</dbReference>
<keyword evidence="2" id="KW-0413">Isomerase</keyword>
<comment type="caution">
    <text evidence="2">The sequence shown here is derived from an EMBL/GenBank/DDBJ whole genome shotgun (WGS) entry which is preliminary data.</text>
</comment>
<dbReference type="Proteomes" id="UP000480684">
    <property type="component" value="Unassembled WGS sequence"/>
</dbReference>
<dbReference type="InterPro" id="IPR050312">
    <property type="entry name" value="IolE/XylAMocC-like"/>
</dbReference>
<dbReference type="Pfam" id="PF01261">
    <property type="entry name" value="AP_endonuc_2"/>
    <property type="match status" value="1"/>
</dbReference>
<evidence type="ECO:0000313" key="3">
    <source>
        <dbReference type="Proteomes" id="UP000480684"/>
    </source>
</evidence>
<dbReference type="RefSeq" id="WP_163675349.1">
    <property type="nucleotide sequence ID" value="NZ_JAAIYP010000026.1"/>
</dbReference>
<dbReference type="Gene3D" id="3.20.20.150">
    <property type="entry name" value="Divalent-metal-dependent TIM barrel enzymes"/>
    <property type="match status" value="1"/>
</dbReference>
<evidence type="ECO:0000259" key="1">
    <source>
        <dbReference type="Pfam" id="PF01261"/>
    </source>
</evidence>
<name>A0A7C9UXT8_9PROT</name>
<proteinExistence type="predicted"/>
<dbReference type="InterPro" id="IPR036237">
    <property type="entry name" value="Xyl_isomerase-like_sf"/>
</dbReference>
<feature type="domain" description="Xylose isomerase-like TIM barrel" evidence="1">
    <location>
        <begin position="21"/>
        <end position="234"/>
    </location>
</feature>
<accession>A0A7C9UXT8</accession>
<organism evidence="2 3">
    <name type="scientific">Magnetospirillum aberrantis SpK</name>
    <dbReference type="NCBI Taxonomy" id="908842"/>
    <lineage>
        <taxon>Bacteria</taxon>
        <taxon>Pseudomonadati</taxon>
        <taxon>Pseudomonadota</taxon>
        <taxon>Alphaproteobacteria</taxon>
        <taxon>Rhodospirillales</taxon>
        <taxon>Rhodospirillaceae</taxon>
        <taxon>Magnetospirillum</taxon>
    </lineage>
</organism>
<dbReference type="PANTHER" id="PTHR12110:SF21">
    <property type="entry name" value="XYLOSE ISOMERASE-LIKE TIM BARREL DOMAIN-CONTAINING PROTEIN"/>
    <property type="match status" value="1"/>
</dbReference>
<dbReference type="SUPFAM" id="SSF51658">
    <property type="entry name" value="Xylose isomerase-like"/>
    <property type="match status" value="1"/>
</dbReference>
<gene>
    <name evidence="2" type="ORF">G4223_04015</name>
</gene>
<reference evidence="2 3" key="1">
    <citation type="submission" date="2020-02" db="EMBL/GenBank/DDBJ databases">
        <authorList>
            <person name="Dziuba M."/>
            <person name="Kuznetsov B."/>
            <person name="Mardanov A."/>
            <person name="Ravin N."/>
            <person name="Grouzdev D."/>
        </authorList>
    </citation>
    <scope>NUCLEOTIDE SEQUENCE [LARGE SCALE GENOMIC DNA]</scope>
    <source>
        <strain evidence="2 3">SpK</strain>
    </source>
</reference>
<sequence length="264" mass="28767">MKLCISNLALPAFDHQYLFPQVKGMGVDGIEIVPSHTWADPDAVCAAEINAFRRTAEASDLRVVGLHGLDGTAMFADRDSQERLIDTVVARSALCRDLGGRTLILGARWRHDLSDRAAWLAGRDFLERLLPRIEPHGTVLCLAPGQGDFCVTAKECYLLVNAVDHPALGLHLSAAALTASGEMGHATFAAVRGRLDHFHADEPNLETAGGSGRVDHVDMRRHLAAISYFDWVSVVQRQVPGLSMEALCMGTRYVAQTYLPADTR</sequence>